<evidence type="ECO:0000313" key="1">
    <source>
        <dbReference type="EMBL" id="CAH1263303.1"/>
    </source>
</evidence>
<proteinExistence type="predicted"/>
<dbReference type="AlphaFoldDB" id="A0A8J9ZW68"/>
<dbReference type="OrthoDB" id="10319436at2759"/>
<dbReference type="EMBL" id="OV696689">
    <property type="protein sequence ID" value="CAH1263303.1"/>
    <property type="molecule type" value="Genomic_DNA"/>
</dbReference>
<dbReference type="Proteomes" id="UP000838412">
    <property type="component" value="Chromosome 4"/>
</dbReference>
<reference evidence="1" key="1">
    <citation type="submission" date="2022-01" db="EMBL/GenBank/DDBJ databases">
        <authorList>
            <person name="Braso-Vives M."/>
        </authorList>
    </citation>
    <scope>NUCLEOTIDE SEQUENCE</scope>
</reference>
<organism evidence="1 2">
    <name type="scientific">Branchiostoma lanceolatum</name>
    <name type="common">Common lancelet</name>
    <name type="synonym">Amphioxus lanceolatum</name>
    <dbReference type="NCBI Taxonomy" id="7740"/>
    <lineage>
        <taxon>Eukaryota</taxon>
        <taxon>Metazoa</taxon>
        <taxon>Chordata</taxon>
        <taxon>Cephalochordata</taxon>
        <taxon>Leptocardii</taxon>
        <taxon>Amphioxiformes</taxon>
        <taxon>Branchiostomatidae</taxon>
        <taxon>Branchiostoma</taxon>
    </lineage>
</organism>
<dbReference type="Gene3D" id="1.25.40.10">
    <property type="entry name" value="Tetratricopeptide repeat domain"/>
    <property type="match status" value="1"/>
</dbReference>
<accession>A0A8J9ZW68</accession>
<protein>
    <submittedName>
        <fullName evidence="1">Hypp2657 protein</fullName>
    </submittedName>
</protein>
<name>A0A8J9ZW68_BRALA</name>
<dbReference type="InterPro" id="IPR011990">
    <property type="entry name" value="TPR-like_helical_dom_sf"/>
</dbReference>
<evidence type="ECO:0000313" key="2">
    <source>
        <dbReference type="Proteomes" id="UP000838412"/>
    </source>
</evidence>
<sequence>MLRKVRTDPDSQITLRHAATINAINAGDFEKAYRLLGEVEVLLADTTNEDEHRLEWFQHKSVAKMWEGKHAAGIYLTEEALGHVETMSPGCISAWLLINHALFLTKIAADEENINERRTLTKKAERFYQLAIQHAREEYQGQMPHFQSRVPQFAYTGLALLYLGCWESADSSRLGICTAVPPEDIKKARNTIAAVEKQGTGCNVIKFLLTVAKACLQYRLVNHNEAYELARQAKDFATEHSFTNFVKFADNIVQPVGKSPRMNTKTQVTCRKYIDNLAQLSAEGKIDKCHRTIQRLQKVKKDPDFQVSLRHAAVLNAINEGKFEKASCLLGEAAVLLPDTRNEDEHRLRWYHQKSLLKLQQGKHAAGIQLTEEALSLVSIMAPGCISAWLLITHAWFLTKIAADENELNDRRAASLAAIYQGEFEKAICLCRGAKAFIPETKHPAVHRLWGSHLSALARWRTGNYDVGIILAEDALIQSETVASGCITAYPHLNHAWSLTEIAAGEDDDEVRQILMKKAEKEYHHAIEHAERENPNHMVHSKSRVPLFAKIGLALLYLGCGTVDKFRKVSNISEDDITKARNVIAALDKDETIPNSAKCRLMLAKTFLQYRLGSHKLAYDLAQKAKAFATEHSLGRPQRLHKCNMFMIIDNLTPLSAEGKAPKCSSIIAKLQKVKTDPDSQVSLLLAASFNAIYEGPDFEKANRLLHGAKAIIPETQHEAEHRVWLRHVQSVAKLRAGNYKMGIILAEDTLSLLDTVAPGGMTAWVLLNYAWFLTEIAAGEDDNADRQYLMKKTERAYWHAIEHAENEDSMQMLHTQSRESEQILQIIPTGTTNVTDIQGDGNVVVSAGSSCTINLTYPEVVEKPLPRTARLDNYRQSLCRKMLDLLGCLSANGELKSCKKSIDRLIQATPDPDYRAALWTAVAINCINGGNMKGAEKALHHVMSLLDQTENSIEHELGRDHYQSLIYLRENKYIEGERLTSRALCKTEHLQAGCMAAWVLINHGWFYTKMAIQELDPHKQQKRVSVATASFRRATEYSDREFPGQMQDNKSRIRQFALIGQVYLLLRCWRSVDGGCTKPGNTDKITEEDVAKAQEVLISLEKGEPLCAICKVLYHLAKAHLCYRRKNQECLKEAKKARGLAKKGSFKQYYDFANSIVKHFERQVA</sequence>
<keyword evidence="2" id="KW-1185">Reference proteome</keyword>
<gene>
    <name evidence="1" type="primary">Hypp2657</name>
    <name evidence="1" type="ORF">BLAG_LOCUS18028</name>
</gene>